<evidence type="ECO:0000256" key="4">
    <source>
        <dbReference type="ARBA" id="ARBA00022670"/>
    </source>
</evidence>
<evidence type="ECO:0000256" key="9">
    <source>
        <dbReference type="ARBA" id="ARBA00022989"/>
    </source>
</evidence>
<comment type="caution">
    <text evidence="14">The sequence shown here is derived from an EMBL/GenBank/DDBJ whole genome shotgun (WGS) entry which is preliminary data.</text>
</comment>
<dbReference type="AlphaFoldDB" id="A0A7J3V0C4"/>
<accession>A0A7J3V0C4</accession>
<proteinExistence type="predicted"/>
<dbReference type="EMBL" id="DRVT01000022">
    <property type="protein sequence ID" value="HHI48940.1"/>
    <property type="molecule type" value="Genomic_DNA"/>
</dbReference>
<evidence type="ECO:0000256" key="7">
    <source>
        <dbReference type="ARBA" id="ARBA00022801"/>
    </source>
</evidence>
<dbReference type="GO" id="GO:0046872">
    <property type="term" value="F:metal ion binding"/>
    <property type="evidence" value="ECO:0007669"/>
    <property type="project" value="UniProtKB-KW"/>
</dbReference>
<feature type="domain" description="Peptidase M48" evidence="13">
    <location>
        <begin position="154"/>
        <end position="327"/>
    </location>
</feature>
<dbReference type="GO" id="GO:0006508">
    <property type="term" value="P:proteolysis"/>
    <property type="evidence" value="ECO:0007669"/>
    <property type="project" value="UniProtKB-KW"/>
</dbReference>
<comment type="subcellular location">
    <subcellularLocation>
        <location evidence="2">Cell membrane</location>
        <topology evidence="2">Multi-pass membrane protein</topology>
    </subcellularLocation>
</comment>
<keyword evidence="11 12" id="KW-0472">Membrane</keyword>
<evidence type="ECO:0000259" key="13">
    <source>
        <dbReference type="Pfam" id="PF01435"/>
    </source>
</evidence>
<evidence type="ECO:0000256" key="6">
    <source>
        <dbReference type="ARBA" id="ARBA00022723"/>
    </source>
</evidence>
<gene>
    <name evidence="14" type="ORF">ENL91_02080</name>
</gene>
<keyword evidence="5 12" id="KW-0812">Transmembrane</keyword>
<dbReference type="Pfam" id="PF01435">
    <property type="entry name" value="Peptidase_M48"/>
    <property type="match status" value="1"/>
</dbReference>
<feature type="transmembrane region" description="Helical" evidence="12">
    <location>
        <begin position="346"/>
        <end position="365"/>
    </location>
</feature>
<dbReference type="InterPro" id="IPR050083">
    <property type="entry name" value="HtpX_protease"/>
</dbReference>
<keyword evidence="9 12" id="KW-1133">Transmembrane helix</keyword>
<evidence type="ECO:0000256" key="11">
    <source>
        <dbReference type="ARBA" id="ARBA00023136"/>
    </source>
</evidence>
<dbReference type="PANTHER" id="PTHR43221">
    <property type="entry name" value="PROTEASE HTPX"/>
    <property type="match status" value="1"/>
</dbReference>
<feature type="transmembrane region" description="Helical" evidence="12">
    <location>
        <begin position="33"/>
        <end position="51"/>
    </location>
</feature>
<reference evidence="14" key="1">
    <citation type="journal article" date="2020" name="mSystems">
        <title>Genome- and Community-Level Interaction Insights into Carbon Utilization and Element Cycling Functions of Hydrothermarchaeota in Hydrothermal Sediment.</title>
        <authorList>
            <person name="Zhou Z."/>
            <person name="Liu Y."/>
            <person name="Xu W."/>
            <person name="Pan J."/>
            <person name="Luo Z.H."/>
            <person name="Li M."/>
        </authorList>
    </citation>
    <scope>NUCLEOTIDE SEQUENCE [LARGE SCALE GENOMIC DNA]</scope>
    <source>
        <strain evidence="14">SpSt-1038</strain>
    </source>
</reference>
<keyword evidence="6" id="KW-0479">Metal-binding</keyword>
<name>A0A7J3V0C4_9CREN</name>
<dbReference type="Gene3D" id="3.30.2010.10">
    <property type="entry name" value="Metalloproteases ('zincins'), catalytic domain"/>
    <property type="match status" value="1"/>
</dbReference>
<evidence type="ECO:0000256" key="1">
    <source>
        <dbReference type="ARBA" id="ARBA00001947"/>
    </source>
</evidence>
<sequence>MAEVEVLPLLVRPALPILVPSAPDLLRVLMQPTFYYSFFGLVALSLGFLIVGRSMRSGVKSVMYVLPLIVPLATYAIFRPSITKAFLEGMLTLVSDGGTIVMTPKIVEVLDPVGVILTTGLILGGVYFVVVLIFGGRICRRAMGVVEVGPNDYPMVQEAVRKVAAKAGVRAPKVGIVEEIEPNAFMVGGLRGATLVFSVGLIETLNEKEVEAVAAHEVAHLKNRDYFFEVAVNALKAVSFFNPLAHVMASNALKEREVLADEVGSKLIDCPAMLGKALIKVWESTRNISLRGSLLGHVSGLFVVSTLRRRFEVFSSHPPLSLRVRNIVNDPPKDGQKGGRWQERGGALVLVALVCISTCFVLNFVHNDLLPSMIFGLKGFPLLQMHQMLGFAQQPRLAEHQTLEVLLLPNQWAHMTIGDGAEPIVKVIFTGGWRSGFGMSVKTATS</sequence>
<keyword evidence="4" id="KW-0645">Protease</keyword>
<dbReference type="GO" id="GO:0004222">
    <property type="term" value="F:metalloendopeptidase activity"/>
    <property type="evidence" value="ECO:0007669"/>
    <property type="project" value="InterPro"/>
</dbReference>
<dbReference type="InterPro" id="IPR001915">
    <property type="entry name" value="Peptidase_M48"/>
</dbReference>
<evidence type="ECO:0000256" key="2">
    <source>
        <dbReference type="ARBA" id="ARBA00004651"/>
    </source>
</evidence>
<dbReference type="GO" id="GO:0005886">
    <property type="term" value="C:plasma membrane"/>
    <property type="evidence" value="ECO:0007669"/>
    <property type="project" value="UniProtKB-SubCell"/>
</dbReference>
<organism evidence="14">
    <name type="scientific">Candidatus Methanosuratincola petrocarbonis</name>
    <name type="common">ex Vanwonterghem et al. 2016</name>
    <dbReference type="NCBI Taxonomy" id="1867261"/>
    <lineage>
        <taxon>Archaea</taxon>
        <taxon>Thermoproteota</taxon>
        <taxon>Methanosuratincolia</taxon>
        <taxon>Candidatus Methanomethylicales</taxon>
        <taxon>Candidatus Methanomethylicaceae</taxon>
        <taxon>Candidatus Methanosuratincola (ex Vanwonterghem et al. 2016)</taxon>
    </lineage>
</organism>
<evidence type="ECO:0000256" key="8">
    <source>
        <dbReference type="ARBA" id="ARBA00022833"/>
    </source>
</evidence>
<keyword evidence="7" id="KW-0378">Hydrolase</keyword>
<keyword evidence="10" id="KW-0482">Metalloprotease</keyword>
<evidence type="ECO:0000256" key="3">
    <source>
        <dbReference type="ARBA" id="ARBA00022475"/>
    </source>
</evidence>
<keyword evidence="8" id="KW-0862">Zinc</keyword>
<keyword evidence="3" id="KW-1003">Cell membrane</keyword>
<evidence type="ECO:0000256" key="12">
    <source>
        <dbReference type="SAM" id="Phobius"/>
    </source>
</evidence>
<evidence type="ECO:0000256" key="5">
    <source>
        <dbReference type="ARBA" id="ARBA00022692"/>
    </source>
</evidence>
<comment type="cofactor">
    <cofactor evidence="1">
        <name>Zn(2+)</name>
        <dbReference type="ChEBI" id="CHEBI:29105"/>
    </cofactor>
</comment>
<protein>
    <recommendedName>
        <fullName evidence="13">Peptidase M48 domain-containing protein</fullName>
    </recommendedName>
</protein>
<dbReference type="PANTHER" id="PTHR43221:SF1">
    <property type="entry name" value="PROTEASE HTPX"/>
    <property type="match status" value="1"/>
</dbReference>
<evidence type="ECO:0000256" key="10">
    <source>
        <dbReference type="ARBA" id="ARBA00023049"/>
    </source>
</evidence>
<evidence type="ECO:0000313" key="14">
    <source>
        <dbReference type="EMBL" id="HHI48940.1"/>
    </source>
</evidence>
<feature type="transmembrane region" description="Helical" evidence="12">
    <location>
        <begin position="113"/>
        <end position="134"/>
    </location>
</feature>
<feature type="transmembrane region" description="Helical" evidence="12">
    <location>
        <begin position="63"/>
        <end position="82"/>
    </location>
</feature>